<evidence type="ECO:0000313" key="2">
    <source>
        <dbReference type="EMBL" id="KAI1888518.1"/>
    </source>
</evidence>
<dbReference type="AlphaFoldDB" id="A0A8T3D1J8"/>
<organism evidence="2 3">
    <name type="scientific">Albula goreensis</name>
    <dbReference type="NCBI Taxonomy" id="1534307"/>
    <lineage>
        <taxon>Eukaryota</taxon>
        <taxon>Metazoa</taxon>
        <taxon>Chordata</taxon>
        <taxon>Craniata</taxon>
        <taxon>Vertebrata</taxon>
        <taxon>Euteleostomi</taxon>
        <taxon>Actinopterygii</taxon>
        <taxon>Neopterygii</taxon>
        <taxon>Teleostei</taxon>
        <taxon>Albuliformes</taxon>
        <taxon>Albulidae</taxon>
        <taxon>Albula</taxon>
    </lineage>
</organism>
<name>A0A8T3D1J8_9TELE</name>
<keyword evidence="3" id="KW-1185">Reference proteome</keyword>
<dbReference type="Proteomes" id="UP000829720">
    <property type="component" value="Unassembled WGS sequence"/>
</dbReference>
<sequence>MGPVQKCLGKAPAGAGPHSGARTGPGKKNPHNLTAHYRTAPRVQDRAVGKGSVLLRRDHRTQAIAWMCKHDSALLSQLLSNGSLLLLISSFNDIAEDLTLQLSSLHKDSAFSSAPAKGTDGDTEQK</sequence>
<evidence type="ECO:0000256" key="1">
    <source>
        <dbReference type="SAM" id="MobiDB-lite"/>
    </source>
</evidence>
<gene>
    <name evidence="2" type="ORF">AGOR_G00185990</name>
</gene>
<accession>A0A8T3D1J8</accession>
<reference evidence="2" key="1">
    <citation type="submission" date="2021-01" db="EMBL/GenBank/DDBJ databases">
        <authorList>
            <person name="Zahm M."/>
            <person name="Roques C."/>
            <person name="Cabau C."/>
            <person name="Klopp C."/>
            <person name="Donnadieu C."/>
            <person name="Jouanno E."/>
            <person name="Lampietro C."/>
            <person name="Louis A."/>
            <person name="Herpin A."/>
            <person name="Echchiki A."/>
            <person name="Berthelot C."/>
            <person name="Parey E."/>
            <person name="Roest-Crollius H."/>
            <person name="Braasch I."/>
            <person name="Postlethwait J."/>
            <person name="Bobe J."/>
            <person name="Montfort J."/>
            <person name="Bouchez O."/>
            <person name="Begum T."/>
            <person name="Mejri S."/>
            <person name="Adams A."/>
            <person name="Chen W.-J."/>
            <person name="Guiguen Y."/>
        </authorList>
    </citation>
    <scope>NUCLEOTIDE SEQUENCE</scope>
    <source>
        <tissue evidence="2">Blood</tissue>
    </source>
</reference>
<dbReference type="EMBL" id="JAERUA010000017">
    <property type="protein sequence ID" value="KAI1888518.1"/>
    <property type="molecule type" value="Genomic_DNA"/>
</dbReference>
<protein>
    <submittedName>
        <fullName evidence="2">Uncharacterized protein</fullName>
    </submittedName>
</protein>
<comment type="caution">
    <text evidence="2">The sequence shown here is derived from an EMBL/GenBank/DDBJ whole genome shotgun (WGS) entry which is preliminary data.</text>
</comment>
<evidence type="ECO:0000313" key="3">
    <source>
        <dbReference type="Proteomes" id="UP000829720"/>
    </source>
</evidence>
<feature type="region of interest" description="Disordered" evidence="1">
    <location>
        <begin position="1"/>
        <end position="40"/>
    </location>
</feature>
<proteinExistence type="predicted"/>